<dbReference type="CDD" id="cd01454">
    <property type="entry name" value="vWA_norD_type"/>
    <property type="match status" value="1"/>
</dbReference>
<proteinExistence type="predicted"/>
<dbReference type="Pfam" id="PF00092">
    <property type="entry name" value="VWA"/>
    <property type="match status" value="1"/>
</dbReference>
<name>A0A2A4GDW2_9FLAO</name>
<comment type="caution">
    <text evidence="2">The sequence shown here is derived from an EMBL/GenBank/DDBJ whole genome shotgun (WGS) entry which is preliminary data.</text>
</comment>
<dbReference type="OrthoDB" id="9758211at2"/>
<dbReference type="PROSITE" id="PS50234">
    <property type="entry name" value="VWFA"/>
    <property type="match status" value="1"/>
</dbReference>
<evidence type="ECO:0000313" key="3">
    <source>
        <dbReference type="Proteomes" id="UP000219559"/>
    </source>
</evidence>
<organism evidence="2 3">
    <name type="scientific">Sediminicola luteus</name>
    <dbReference type="NCBI Taxonomy" id="319238"/>
    <lineage>
        <taxon>Bacteria</taxon>
        <taxon>Pseudomonadati</taxon>
        <taxon>Bacteroidota</taxon>
        <taxon>Flavobacteriia</taxon>
        <taxon>Flavobacteriales</taxon>
        <taxon>Flavobacteriaceae</taxon>
        <taxon>Sediminicola</taxon>
    </lineage>
</organism>
<dbReference type="SUPFAM" id="SSF53300">
    <property type="entry name" value="vWA-like"/>
    <property type="match status" value="1"/>
</dbReference>
<accession>A0A2A4GDW2</accession>
<feature type="domain" description="VWFA" evidence="1">
    <location>
        <begin position="400"/>
        <end position="585"/>
    </location>
</feature>
<dbReference type="PANTHER" id="PTHR41248">
    <property type="entry name" value="NORD PROTEIN"/>
    <property type="match status" value="1"/>
</dbReference>
<dbReference type="AlphaFoldDB" id="A0A2A4GDW2"/>
<dbReference type="SMART" id="SM00327">
    <property type="entry name" value="VWA"/>
    <property type="match status" value="1"/>
</dbReference>
<dbReference type="InterPro" id="IPR002035">
    <property type="entry name" value="VWF_A"/>
</dbReference>
<evidence type="ECO:0000313" key="2">
    <source>
        <dbReference type="EMBL" id="PCE66184.1"/>
    </source>
</evidence>
<gene>
    <name evidence="2" type="ORF">B7P33_02485</name>
</gene>
<reference evidence="2 3" key="1">
    <citation type="submission" date="2017-04" db="EMBL/GenBank/DDBJ databases">
        <title>A new member of the family Flavobacteriaceae isolated from ascidians.</title>
        <authorList>
            <person name="Chen L."/>
        </authorList>
    </citation>
    <scope>NUCLEOTIDE SEQUENCE [LARGE SCALE GENOMIC DNA]</scope>
    <source>
        <strain evidence="2 3">HQA918</strain>
    </source>
</reference>
<dbReference type="RefSeq" id="WP_097441706.1">
    <property type="nucleotide sequence ID" value="NZ_NBWU01000001.1"/>
</dbReference>
<dbReference type="EMBL" id="NBWU01000001">
    <property type="protein sequence ID" value="PCE66184.1"/>
    <property type="molecule type" value="Genomic_DNA"/>
</dbReference>
<dbReference type="InterPro" id="IPR051928">
    <property type="entry name" value="NorD/CobT"/>
</dbReference>
<dbReference type="Gene3D" id="3.40.50.410">
    <property type="entry name" value="von Willebrand factor, type A domain"/>
    <property type="match status" value="1"/>
</dbReference>
<keyword evidence="3" id="KW-1185">Reference proteome</keyword>
<protein>
    <submittedName>
        <fullName evidence="2">NorD protein</fullName>
    </submittedName>
</protein>
<sequence length="589" mass="68123">MFEPDEYIFTKLAYFFKRKRKERLAANPDTVYLSELKPRLALLARALTGAPIEIYEAEEEGGYKNEGFFLPASVTRFGQAEENLRYYLYRLLYLSVQRELGLNWGLQQDNDLTRSRQEAVKTASVVLQSLSKQYPVGIHYHDRFKKVLELQSNKEETPAYHWLYGKWMRNEAIPDPADPLENFGSQAKQGQQLNPDTILKKKGVEELISVQIDKKQLEDAVLQHQFEKVETADEFGGNWRDMDGDDELEDHANALEDLNMKFTVRSDDMTHSVYQSEFMENTTIAESAAQDAQGFYTTYDEWDHKKRNYKPEYCKVYPQWVLKRTTAYYSETIRENASVLLGLRKMLSHVNNRYQQQRRQNQGDSFDLDALTDLFVELQSGHTPDERVYLSQKKKEKDLSILLLLDTSLSADGYAAGNRVIDVAKQTAILFGEILDEFGIDFSIDGFYSKTRNHTTYNTAKDFDEAWSIGKHKIGALEPTGYTRIGTALRHAGARLDARPSTHKWVILLSDGKPNDYDRYEGNYGLEDVKQALRELNQRHINSYALAIEAEAKYYLPQMFGQNHYQILTSPVELLQSLVKLYQRIKTQI</sequence>
<dbReference type="InterPro" id="IPR036465">
    <property type="entry name" value="vWFA_dom_sf"/>
</dbReference>
<dbReference type="Proteomes" id="UP000219559">
    <property type="component" value="Unassembled WGS sequence"/>
</dbReference>
<evidence type="ECO:0000259" key="1">
    <source>
        <dbReference type="PROSITE" id="PS50234"/>
    </source>
</evidence>
<dbReference type="PANTHER" id="PTHR41248:SF1">
    <property type="entry name" value="NORD PROTEIN"/>
    <property type="match status" value="1"/>
</dbReference>